<dbReference type="OrthoDB" id="2104158at2759"/>
<dbReference type="EMBL" id="KB096411">
    <property type="protein sequence ID" value="ESO04981.1"/>
    <property type="molecule type" value="Genomic_DNA"/>
</dbReference>
<feature type="compositionally biased region" description="Acidic residues" evidence="1">
    <location>
        <begin position="653"/>
        <end position="671"/>
    </location>
</feature>
<dbReference type="AlphaFoldDB" id="T1F4X3"/>
<keyword evidence="4" id="KW-1185">Reference proteome</keyword>
<dbReference type="EMBL" id="AMQM01004014">
    <property type="status" value="NOT_ANNOTATED_CDS"/>
    <property type="molecule type" value="Genomic_DNA"/>
</dbReference>
<reference evidence="4" key="1">
    <citation type="submission" date="2012-12" db="EMBL/GenBank/DDBJ databases">
        <authorList>
            <person name="Hellsten U."/>
            <person name="Grimwood J."/>
            <person name="Chapman J.A."/>
            <person name="Shapiro H."/>
            <person name="Aerts A."/>
            <person name="Otillar R.P."/>
            <person name="Terry A.Y."/>
            <person name="Boore J.L."/>
            <person name="Simakov O."/>
            <person name="Marletaz F."/>
            <person name="Cho S.-J."/>
            <person name="Edsinger-Gonzales E."/>
            <person name="Havlak P."/>
            <person name="Kuo D.-H."/>
            <person name="Larsson T."/>
            <person name="Lv J."/>
            <person name="Arendt D."/>
            <person name="Savage R."/>
            <person name="Osoegawa K."/>
            <person name="de Jong P."/>
            <person name="Lindberg D.R."/>
            <person name="Seaver E.C."/>
            <person name="Weisblat D.A."/>
            <person name="Putnam N.H."/>
            <person name="Grigoriev I.V."/>
            <person name="Rokhsar D.S."/>
        </authorList>
    </citation>
    <scope>NUCLEOTIDE SEQUENCE</scope>
</reference>
<dbReference type="CTD" id="20203872"/>
<evidence type="ECO:0000313" key="3">
    <source>
        <dbReference type="EnsemblMetazoa" id="HelroP171988"/>
    </source>
</evidence>
<dbReference type="eggNOG" id="ENOG502QVDY">
    <property type="taxonomic scope" value="Eukaryota"/>
</dbReference>
<proteinExistence type="predicted"/>
<feature type="region of interest" description="Disordered" evidence="1">
    <location>
        <begin position="151"/>
        <end position="183"/>
    </location>
</feature>
<dbReference type="InParanoid" id="T1F4X3"/>
<reference evidence="3" key="3">
    <citation type="submission" date="2015-06" db="UniProtKB">
        <authorList>
            <consortium name="EnsemblMetazoa"/>
        </authorList>
    </citation>
    <scope>IDENTIFICATION</scope>
</reference>
<dbReference type="STRING" id="6412.T1F4X3"/>
<dbReference type="RefSeq" id="XP_009016914.1">
    <property type="nucleotide sequence ID" value="XM_009018666.1"/>
</dbReference>
<organism evidence="3 4">
    <name type="scientific">Helobdella robusta</name>
    <name type="common">Californian leech</name>
    <dbReference type="NCBI Taxonomy" id="6412"/>
    <lineage>
        <taxon>Eukaryota</taxon>
        <taxon>Metazoa</taxon>
        <taxon>Spiralia</taxon>
        <taxon>Lophotrochozoa</taxon>
        <taxon>Annelida</taxon>
        <taxon>Clitellata</taxon>
        <taxon>Hirudinea</taxon>
        <taxon>Rhynchobdellida</taxon>
        <taxon>Glossiphoniidae</taxon>
        <taxon>Helobdella</taxon>
    </lineage>
</organism>
<accession>T1F4X3</accession>
<dbReference type="Proteomes" id="UP000015101">
    <property type="component" value="Unassembled WGS sequence"/>
</dbReference>
<dbReference type="HOGENOM" id="CLU_360678_0_0_1"/>
<protein>
    <submittedName>
        <fullName evidence="2 3">Uncharacterized protein</fullName>
    </submittedName>
</protein>
<dbReference type="PANTHER" id="PTHR33487:SF1">
    <property type="entry name" value="CILIA- AND FLAGELLA-ASSOCIATED PROTEIN 54"/>
    <property type="match status" value="1"/>
</dbReference>
<sequence>MILSYKFNIVHNFNDLTKNSKDYLSISLDIFNEALRAITRARHAFIKHCNCCSSSSFGGSSCCGSCGYCSGYYCRYDSKAESGCRSCGCSNCSCGSCSRGSGNDSVGCGSCGCGSCGGGENKKRCLYEDGYLVADVAWIQDLYPRKFQQNETDHQKKYKNLPERRANQTTTTTSDNNSSSSLKIINPDRCSTKSDVTQVNNVIHSLMVHLRDLHTIVRWHQIRVHLKYSHFSDPDNTCKTKKLPKGDVANDAAAATTTRNKLLLALECSIKATLMSFVDADMSCQRLNLLQKSSTLLQQHTSEETKLYSFSSFSHILNTPQQISGTVPDPPILVHRTDDVMCFRPGMFCPAGGVQVAYYKLFGCLVTSIKKSAGIIDDKIEGCGIPVSALFPLLRVTGLVAGEKYSFAIGAYNNAGELIGGKISKPTNHIVASYPLSTLIGWTLLCKASYDLQCYPTLMQSGQHLWRHFVLRHPSDAGSSVDINKEEQYHLSKSRLNKSLLAESSPELKKMLLYCMLAAFHGSKIQKLELCEQTLAMMELSKSVHSSHNVNIDKSKCRLQSVVECYNVLKYFLFYGLFTRPVVCLMKSCMSSLTKIPSTTRCHWGAHTAQIFGHMISCLSFYLAKIHRSINDLDAASHFIKLPEELLSRDYTPPDDDDDDVNDADDNDDDDVKYNYKKLKINCSVNNENNSSVKTVKSTKLNKVLAEDVEKPSVILATISKLSSKETYQEITKLKPKHPQKFLEFLITTVGMKALKERENELLAQWMNEANSLFVK</sequence>
<feature type="region of interest" description="Disordered" evidence="1">
    <location>
        <begin position="650"/>
        <end position="671"/>
    </location>
</feature>
<feature type="compositionally biased region" description="Basic and acidic residues" evidence="1">
    <location>
        <begin position="151"/>
        <end position="166"/>
    </location>
</feature>
<evidence type="ECO:0000313" key="2">
    <source>
        <dbReference type="EMBL" id="ESO04981.1"/>
    </source>
</evidence>
<evidence type="ECO:0000313" key="4">
    <source>
        <dbReference type="Proteomes" id="UP000015101"/>
    </source>
</evidence>
<reference evidence="2 4" key="2">
    <citation type="journal article" date="2013" name="Nature">
        <title>Insights into bilaterian evolution from three spiralian genomes.</title>
        <authorList>
            <person name="Simakov O."/>
            <person name="Marletaz F."/>
            <person name="Cho S.J."/>
            <person name="Edsinger-Gonzales E."/>
            <person name="Havlak P."/>
            <person name="Hellsten U."/>
            <person name="Kuo D.H."/>
            <person name="Larsson T."/>
            <person name="Lv J."/>
            <person name="Arendt D."/>
            <person name="Savage R."/>
            <person name="Osoegawa K."/>
            <person name="de Jong P."/>
            <person name="Grimwood J."/>
            <person name="Chapman J.A."/>
            <person name="Shapiro H."/>
            <person name="Aerts A."/>
            <person name="Otillar R.P."/>
            <person name="Terry A.Y."/>
            <person name="Boore J.L."/>
            <person name="Grigoriev I.V."/>
            <person name="Lindberg D.R."/>
            <person name="Seaver E.C."/>
            <person name="Weisblat D.A."/>
            <person name="Putnam N.H."/>
            <person name="Rokhsar D.S."/>
        </authorList>
    </citation>
    <scope>NUCLEOTIDE SEQUENCE</scope>
</reference>
<dbReference type="EnsemblMetazoa" id="HelroT171988">
    <property type="protein sequence ID" value="HelroP171988"/>
    <property type="gene ID" value="HelroG171988"/>
</dbReference>
<dbReference type="GeneID" id="20203872"/>
<dbReference type="KEGG" id="hro:HELRODRAFT_171988"/>
<name>T1F4X3_HELRO</name>
<gene>
    <name evidence="3" type="primary">20203872</name>
    <name evidence="2" type="ORF">HELRODRAFT_171988</name>
</gene>
<dbReference type="PANTHER" id="PTHR33487">
    <property type="entry name" value="CILIA- AND FLAGELLA-ASSOCIATED PROTEIN 54"/>
    <property type="match status" value="1"/>
</dbReference>
<evidence type="ECO:0000256" key="1">
    <source>
        <dbReference type="SAM" id="MobiDB-lite"/>
    </source>
</evidence>
<feature type="compositionally biased region" description="Low complexity" evidence="1">
    <location>
        <begin position="169"/>
        <end position="181"/>
    </location>
</feature>